<comment type="similarity">
    <text evidence="3">Belongs to the KhpA RNA-binding protein family.</text>
</comment>
<dbReference type="Proteomes" id="UP000886070">
    <property type="component" value="Unassembled WGS sequence"/>
</dbReference>
<dbReference type="SUPFAM" id="SSF54814">
    <property type="entry name" value="Prokaryotic type KH domain (KH-domain type II)"/>
    <property type="match status" value="1"/>
</dbReference>
<sequence>MRELVERIVKQIVNNPDKVEVREVEGGRVTVVEVSTAKEDVGLVIGRKGKMANALRTIVGAVAAKLGKRAIVEILE</sequence>
<dbReference type="Pfam" id="PF13083">
    <property type="entry name" value="KH_KhpA-B"/>
    <property type="match status" value="1"/>
</dbReference>
<dbReference type="Gene3D" id="3.30.300.20">
    <property type="match status" value="1"/>
</dbReference>
<dbReference type="GO" id="GO:0003723">
    <property type="term" value="F:RNA binding"/>
    <property type="evidence" value="ECO:0007669"/>
    <property type="project" value="UniProtKB-UniRule"/>
</dbReference>
<comment type="function">
    <text evidence="3">A probable RNA chaperone. Forms a complex with KhpB which binds to cellular RNA and controls its expression. Plays a role in peptidoglycan (PG) homeostasis and cell length regulation.</text>
</comment>
<protein>
    <recommendedName>
        <fullName evidence="3">RNA-binding protein KhpA</fullName>
    </recommendedName>
    <alternativeName>
        <fullName evidence="3">KH-domain protein A</fullName>
    </alternativeName>
</protein>
<keyword evidence="1 3" id="KW-0963">Cytoplasm</keyword>
<dbReference type="GO" id="GO:0005737">
    <property type="term" value="C:cytoplasm"/>
    <property type="evidence" value="ECO:0007669"/>
    <property type="project" value="UniProtKB-SubCell"/>
</dbReference>
<evidence type="ECO:0000256" key="3">
    <source>
        <dbReference type="HAMAP-Rule" id="MF_00088"/>
    </source>
</evidence>
<dbReference type="GO" id="GO:0009252">
    <property type="term" value="P:peptidoglycan biosynthetic process"/>
    <property type="evidence" value="ECO:0007669"/>
    <property type="project" value="UniProtKB-UniRule"/>
</dbReference>
<dbReference type="GO" id="GO:0008360">
    <property type="term" value="P:regulation of cell shape"/>
    <property type="evidence" value="ECO:0007669"/>
    <property type="project" value="UniProtKB-KW"/>
</dbReference>
<keyword evidence="3" id="KW-0133">Cell shape</keyword>
<comment type="caution">
    <text evidence="4">The sequence shown here is derived from an EMBL/GenBank/DDBJ whole genome shotgun (WGS) entry which is preliminary data.</text>
</comment>
<accession>A0A7V5I009</accession>
<dbReference type="AlphaFoldDB" id="A0A7V5I009"/>
<dbReference type="HAMAP" id="MF_00088">
    <property type="entry name" value="KhpA"/>
    <property type="match status" value="1"/>
</dbReference>
<evidence type="ECO:0000256" key="2">
    <source>
        <dbReference type="ARBA" id="ARBA00022884"/>
    </source>
</evidence>
<dbReference type="CDD" id="cd22533">
    <property type="entry name" value="KH-II_YlqC-like"/>
    <property type="match status" value="1"/>
</dbReference>
<evidence type="ECO:0000313" key="4">
    <source>
        <dbReference type="EMBL" id="HHF99053.1"/>
    </source>
</evidence>
<keyword evidence="2 3" id="KW-0694">RNA-binding</keyword>
<comment type="subunit">
    <text evidence="3">Forms a complex with KhpB.</text>
</comment>
<dbReference type="EMBL" id="DRTT01000168">
    <property type="protein sequence ID" value="HHF99053.1"/>
    <property type="molecule type" value="Genomic_DNA"/>
</dbReference>
<reference evidence="4" key="1">
    <citation type="journal article" date="2020" name="mSystems">
        <title>Genome- and Community-Level Interaction Insights into Carbon Utilization and Element Cycling Functions of Hydrothermarchaeota in Hydrothermal Sediment.</title>
        <authorList>
            <person name="Zhou Z."/>
            <person name="Liu Y."/>
            <person name="Xu W."/>
            <person name="Pan J."/>
            <person name="Luo Z.H."/>
            <person name="Li M."/>
        </authorList>
    </citation>
    <scope>NUCLEOTIDE SEQUENCE [LARGE SCALE GENOMIC DNA]</scope>
    <source>
        <strain evidence="4">HyVt-92</strain>
    </source>
</reference>
<dbReference type="PANTHER" id="PTHR34654">
    <property type="entry name" value="UPF0109 PROTEIN SCO5592"/>
    <property type="match status" value="1"/>
</dbReference>
<dbReference type="GO" id="GO:0071555">
    <property type="term" value="P:cell wall organization"/>
    <property type="evidence" value="ECO:0007669"/>
    <property type="project" value="UniProtKB-KW"/>
</dbReference>
<dbReference type="InterPro" id="IPR015946">
    <property type="entry name" value="KH_dom-like_a/b"/>
</dbReference>
<comment type="subcellular location">
    <subcellularLocation>
        <location evidence="3">Cytoplasm</location>
    </subcellularLocation>
</comment>
<keyword evidence="3" id="KW-0143">Chaperone</keyword>
<dbReference type="InterPro" id="IPR020627">
    <property type="entry name" value="KhpA"/>
</dbReference>
<organism evidence="4">
    <name type="scientific">Aerophobetes bacterium</name>
    <dbReference type="NCBI Taxonomy" id="2030807"/>
    <lineage>
        <taxon>Bacteria</taxon>
        <taxon>Candidatus Aerophobota</taxon>
    </lineage>
</organism>
<keyword evidence="3" id="KW-0961">Cell wall biogenesis/degradation</keyword>
<dbReference type="InterPro" id="IPR009019">
    <property type="entry name" value="KH_sf_prok-type"/>
</dbReference>
<gene>
    <name evidence="3" type="primary">khpA</name>
    <name evidence="4" type="ORF">ENL39_06185</name>
</gene>
<dbReference type="PANTHER" id="PTHR34654:SF1">
    <property type="entry name" value="RNA-BINDING PROTEIN KHPA"/>
    <property type="match status" value="1"/>
</dbReference>
<name>A0A7V5I009_UNCAE</name>
<evidence type="ECO:0000256" key="1">
    <source>
        <dbReference type="ARBA" id="ARBA00022490"/>
    </source>
</evidence>
<proteinExistence type="inferred from homology"/>